<dbReference type="InterPro" id="IPR053065">
    <property type="entry name" value="Archenteron_Induction-Rel"/>
</dbReference>
<evidence type="ECO:0000259" key="4">
    <source>
        <dbReference type="Pfam" id="PF12955"/>
    </source>
</evidence>
<keyword evidence="2" id="KW-0812">Transmembrane</keyword>
<keyword evidence="3" id="KW-0732">Signal</keyword>
<evidence type="ECO:0000256" key="3">
    <source>
        <dbReference type="SAM" id="SignalP"/>
    </source>
</evidence>
<feature type="chain" id="PRO_5007855190" description="Vacuolar sorting protein Vps3844 C-terminal domain-containing protein" evidence="3">
    <location>
        <begin position="22"/>
        <end position="382"/>
    </location>
</feature>
<keyword evidence="6" id="KW-1185">Reference proteome</keyword>
<dbReference type="AlphaFoldDB" id="A0A165A703"/>
<evidence type="ECO:0000256" key="2">
    <source>
        <dbReference type="SAM" id="Phobius"/>
    </source>
</evidence>
<dbReference type="PANTHER" id="PTHR36853">
    <property type="entry name" value="EXPRESSED PROTEIN"/>
    <property type="match status" value="1"/>
</dbReference>
<organism evidence="5 6">
    <name type="scientific">Sistotremastrum niveocremeum HHB9708</name>
    <dbReference type="NCBI Taxonomy" id="1314777"/>
    <lineage>
        <taxon>Eukaryota</taxon>
        <taxon>Fungi</taxon>
        <taxon>Dikarya</taxon>
        <taxon>Basidiomycota</taxon>
        <taxon>Agaricomycotina</taxon>
        <taxon>Agaricomycetes</taxon>
        <taxon>Sistotremastrales</taxon>
        <taxon>Sistotremastraceae</taxon>
        <taxon>Sertulicium</taxon>
        <taxon>Sertulicium niveocremeum</taxon>
    </lineage>
</organism>
<dbReference type="EMBL" id="KV419395">
    <property type="protein sequence ID" value="KZS98564.1"/>
    <property type="molecule type" value="Genomic_DNA"/>
</dbReference>
<dbReference type="Pfam" id="PF12955">
    <property type="entry name" value="Vps3844_C"/>
    <property type="match status" value="1"/>
</dbReference>
<feature type="signal peptide" evidence="3">
    <location>
        <begin position="1"/>
        <end position="21"/>
    </location>
</feature>
<dbReference type="Proteomes" id="UP000076722">
    <property type="component" value="Unassembled WGS sequence"/>
</dbReference>
<keyword evidence="2" id="KW-1133">Transmembrane helix</keyword>
<feature type="domain" description="Vacuolar sorting protein Vps3844 C-terminal" evidence="4">
    <location>
        <begin position="276"/>
        <end position="374"/>
    </location>
</feature>
<dbReference type="OrthoDB" id="5583277at2759"/>
<reference evidence="5 6" key="1">
    <citation type="journal article" date="2016" name="Mol. Biol. Evol.">
        <title>Comparative Genomics of Early-Diverging Mushroom-Forming Fungi Provides Insights into the Origins of Lignocellulose Decay Capabilities.</title>
        <authorList>
            <person name="Nagy L.G."/>
            <person name="Riley R."/>
            <person name="Tritt A."/>
            <person name="Adam C."/>
            <person name="Daum C."/>
            <person name="Floudas D."/>
            <person name="Sun H."/>
            <person name="Yadav J.S."/>
            <person name="Pangilinan J."/>
            <person name="Larsson K.H."/>
            <person name="Matsuura K."/>
            <person name="Barry K."/>
            <person name="Labutti K."/>
            <person name="Kuo R."/>
            <person name="Ohm R.A."/>
            <person name="Bhattacharya S.S."/>
            <person name="Shirouzu T."/>
            <person name="Yoshinaga Y."/>
            <person name="Martin F.M."/>
            <person name="Grigoriev I.V."/>
            <person name="Hibbett D.S."/>
        </authorList>
    </citation>
    <scope>NUCLEOTIDE SEQUENCE [LARGE SCALE GENOMIC DNA]</scope>
    <source>
        <strain evidence="5 6">HHB9708</strain>
    </source>
</reference>
<proteinExistence type="predicted"/>
<evidence type="ECO:0000313" key="6">
    <source>
        <dbReference type="Proteomes" id="UP000076722"/>
    </source>
</evidence>
<dbReference type="STRING" id="1314777.A0A165A703"/>
<accession>A0A165A703</accession>
<feature type="transmembrane region" description="Helical" evidence="2">
    <location>
        <begin position="342"/>
        <end position="362"/>
    </location>
</feature>
<keyword evidence="2" id="KW-0472">Membrane</keyword>
<gene>
    <name evidence="5" type="ORF">SISNIDRAFT_481287</name>
</gene>
<evidence type="ECO:0000256" key="1">
    <source>
        <dbReference type="SAM" id="MobiDB-lite"/>
    </source>
</evidence>
<dbReference type="InterPro" id="IPR024382">
    <property type="entry name" value="Vps3844_C"/>
</dbReference>
<feature type="region of interest" description="Disordered" evidence="1">
    <location>
        <begin position="242"/>
        <end position="261"/>
    </location>
</feature>
<dbReference type="GO" id="GO:0005783">
    <property type="term" value="C:endoplasmic reticulum"/>
    <property type="evidence" value="ECO:0007669"/>
    <property type="project" value="TreeGrafter"/>
</dbReference>
<protein>
    <recommendedName>
        <fullName evidence="4">Vacuolar sorting protein Vps3844 C-terminal domain-containing protein</fullName>
    </recommendedName>
</protein>
<evidence type="ECO:0000313" key="5">
    <source>
        <dbReference type="EMBL" id="KZS98564.1"/>
    </source>
</evidence>
<dbReference type="PANTHER" id="PTHR36853:SF1">
    <property type="entry name" value="DUF3844 DOMAIN-CONTAINING PROTEIN"/>
    <property type="match status" value="1"/>
</dbReference>
<name>A0A165A703_9AGAM</name>
<sequence length="382" mass="41234">MKSRLLNPLLIAPTLLSLASAQQLFLHPAPSASSVGTVAHVDRVLAQHLHIEAFDVLDQEYDDDLFESGPMEFVGQGLQSALLLEVVADENSQREFIPESLHLSHSFQNLSLDVLAQIRTLFSNFLSRAKLIYSAVFSYFGEHTSGDASYSRTLDILSTSNSPSVENFLRELTPLVDFLDEQQSGRDSFGAYIIHGLDDIRKELGEQSLEYQTCVAALKAALESAVSNNVRIALVVSPPSTSSLQKRVEPPAQSPLPSVPSSLPVPQEPFYSTSTCYTSLESCQNSTYSCYGHGACTNMTRTASTRSCFVCACGATKDDKGRTQYWAGEACERKDLSVPTTLLAGTTIFLIVVIAGSISFLYGAGTGPLPSTLTGPGVGVHH</sequence>